<name>A0A3Q3DE82_HIPCM</name>
<dbReference type="GO" id="GO:0048513">
    <property type="term" value="P:animal organ development"/>
    <property type="evidence" value="ECO:0007669"/>
    <property type="project" value="TreeGrafter"/>
</dbReference>
<organism evidence="2 3">
    <name type="scientific">Hippocampus comes</name>
    <name type="common">Tiger tail seahorse</name>
    <dbReference type="NCBI Taxonomy" id="109280"/>
    <lineage>
        <taxon>Eukaryota</taxon>
        <taxon>Metazoa</taxon>
        <taxon>Chordata</taxon>
        <taxon>Craniata</taxon>
        <taxon>Vertebrata</taxon>
        <taxon>Euteleostomi</taxon>
        <taxon>Actinopterygii</taxon>
        <taxon>Neopterygii</taxon>
        <taxon>Teleostei</taxon>
        <taxon>Neoteleostei</taxon>
        <taxon>Acanthomorphata</taxon>
        <taxon>Syngnathiaria</taxon>
        <taxon>Syngnathiformes</taxon>
        <taxon>Syngnathoidei</taxon>
        <taxon>Syngnathidae</taxon>
        <taxon>Hippocampus</taxon>
    </lineage>
</organism>
<dbReference type="PANTHER" id="PTHR23186:SF3">
    <property type="entry name" value="RETINOIC ACID-INDUCED PROTEIN 2"/>
    <property type="match status" value="1"/>
</dbReference>
<dbReference type="GeneTree" id="ENSGT00940000154164"/>
<keyword evidence="3" id="KW-1185">Reference proteome</keyword>
<reference evidence="2" key="1">
    <citation type="submission" date="2025-08" db="UniProtKB">
        <authorList>
            <consortium name="Ensembl"/>
        </authorList>
    </citation>
    <scope>IDENTIFICATION</scope>
</reference>
<dbReference type="KEGG" id="hcq:109520844"/>
<accession>A0A3Q3DE82</accession>
<proteinExistence type="predicted"/>
<dbReference type="CTD" id="10742"/>
<dbReference type="Pfam" id="PF15279">
    <property type="entry name" value="SOBP"/>
    <property type="match status" value="1"/>
</dbReference>
<feature type="compositionally biased region" description="Polar residues" evidence="1">
    <location>
        <begin position="255"/>
        <end position="273"/>
    </location>
</feature>
<dbReference type="RefSeq" id="XP_019733927.1">
    <property type="nucleotide sequence ID" value="XM_019878368.1"/>
</dbReference>
<reference evidence="2" key="2">
    <citation type="submission" date="2025-09" db="UniProtKB">
        <authorList>
            <consortium name="Ensembl"/>
        </authorList>
    </citation>
    <scope>IDENTIFICATION</scope>
</reference>
<sequence length="475" mass="49734">MKTQILGNMETSDELARSDMAGEAEIPVKEDQGVIPPASQESGGTVGLSKVDLAETPGSTVGADAAGAPPSGVAVKMATTVLHPVCLGDNPLMLPIHLQMAAAPGPQLGPMGAGPYLLTGPNQVSLPLVLDPAVIPQNNIMCPNPLSFLEQKTAAAATQDANLFSLLQNPAFAAILQDLFPPQTGPATCQSLGPPYVPPTYSSPLAPLVPPATLLVPYPVVIPLPVPLPIPLPIPVPQTEDSKSNLPKAICMETKSTQTPREQDAVQKSSSPQVLDLSMRGPCPLEPKQEYLSPQLQDGVLDLSVPAAQKHHAPSRGSMRSLERSASLDSKILGSLTSLDFTRQHKWMVDGGVGGSSSLGPAGSPNLEIVGTPQTAKVIVSVKDAIPAILCGKIKGLSGVSTKNFSIKRDGSQGRPPQLFEVPPPRSPASQHGPSASLKKVHGKNRAIKLKKVSSQEIHFLPIKKQRLAALLPRK</sequence>
<dbReference type="RefSeq" id="XP_019733928.1">
    <property type="nucleotide sequence ID" value="XM_019878369.1"/>
</dbReference>
<dbReference type="InterPro" id="IPR026092">
    <property type="entry name" value="RAI2/SOBP"/>
</dbReference>
<protein>
    <submittedName>
        <fullName evidence="2">Retinoic acid induced 2</fullName>
    </submittedName>
</protein>
<evidence type="ECO:0000256" key="1">
    <source>
        <dbReference type="SAM" id="MobiDB-lite"/>
    </source>
</evidence>
<evidence type="ECO:0000313" key="2">
    <source>
        <dbReference type="Ensembl" id="ENSHCOP00000009829.1"/>
    </source>
</evidence>
<dbReference type="OrthoDB" id="9936033at2759"/>
<feature type="region of interest" description="Disordered" evidence="1">
    <location>
        <begin position="27"/>
        <end position="46"/>
    </location>
</feature>
<dbReference type="Proteomes" id="UP000264820">
    <property type="component" value="Unplaced"/>
</dbReference>
<evidence type="ECO:0000313" key="3">
    <source>
        <dbReference type="Proteomes" id="UP000264820"/>
    </source>
</evidence>
<dbReference type="PANTHER" id="PTHR23186">
    <property type="entry name" value="RETINOIC ACID-INDUCED PROTEIN 2"/>
    <property type="match status" value="1"/>
</dbReference>
<dbReference type="OMA" id="QHKWLVD"/>
<dbReference type="AlphaFoldDB" id="A0A3Q3DE82"/>
<dbReference type="GO" id="GO:0005634">
    <property type="term" value="C:nucleus"/>
    <property type="evidence" value="ECO:0007669"/>
    <property type="project" value="TreeGrafter"/>
</dbReference>
<dbReference type="STRING" id="109280.ENSHCOP00000009829"/>
<feature type="region of interest" description="Disordered" evidence="1">
    <location>
        <begin position="255"/>
        <end position="276"/>
    </location>
</feature>
<feature type="region of interest" description="Disordered" evidence="1">
    <location>
        <begin position="406"/>
        <end position="444"/>
    </location>
</feature>
<dbReference type="Ensembl" id="ENSHCOT00000016060.1">
    <property type="protein sequence ID" value="ENSHCOP00000009829.1"/>
    <property type="gene ID" value="ENSHCOG00000012338.1"/>
</dbReference>
<dbReference type="GeneID" id="109520844"/>